<sequence length="57" mass="6565">MWHQQKKVPTLRVQPLGRYGVRQTGRQEQKGPPSNRRQLLSNIRAQNKALLAGLRFG</sequence>
<feature type="region of interest" description="Disordered" evidence="1">
    <location>
        <begin position="1"/>
        <end position="39"/>
    </location>
</feature>
<dbReference type="AlphaFoldDB" id="A0A076PNG6"/>
<reference evidence="2 3" key="1">
    <citation type="journal article" date="2014" name="Genome Announc.">
        <title>Complete Genome Sequence of Polychlorinated Biphenyl Degrader Comamonas testosteroni TK102 (NBRC 109938).</title>
        <authorList>
            <person name="Fukuda K."/>
            <person name="Hosoyama A."/>
            <person name="Tsuchikane K."/>
            <person name="Ohji S."/>
            <person name="Yamazoe A."/>
            <person name="Fujita N."/>
            <person name="Shintani M."/>
            <person name="Kimbara K."/>
        </authorList>
    </citation>
    <scope>NUCLEOTIDE SEQUENCE [LARGE SCALE GENOMIC DNA]</scope>
    <source>
        <strain evidence="2">TK102</strain>
    </source>
</reference>
<organism evidence="2 3">
    <name type="scientific">Comamonas testosteroni TK102</name>
    <dbReference type="NCBI Taxonomy" id="1392005"/>
    <lineage>
        <taxon>Bacteria</taxon>
        <taxon>Pseudomonadati</taxon>
        <taxon>Pseudomonadota</taxon>
        <taxon>Betaproteobacteria</taxon>
        <taxon>Burkholderiales</taxon>
        <taxon>Comamonadaceae</taxon>
        <taxon>Comamonas</taxon>
    </lineage>
</organism>
<dbReference type="HOGENOM" id="CLU_2988871_0_0_4"/>
<proteinExistence type="predicted"/>
<accession>A0A076PNG6</accession>
<evidence type="ECO:0000313" key="3">
    <source>
        <dbReference type="Proteomes" id="UP000028782"/>
    </source>
</evidence>
<evidence type="ECO:0000256" key="1">
    <source>
        <dbReference type="SAM" id="MobiDB-lite"/>
    </source>
</evidence>
<gene>
    <name evidence="2" type="ORF">O987_10540</name>
</gene>
<dbReference type="EMBL" id="CP006704">
    <property type="protein sequence ID" value="AIJ46231.1"/>
    <property type="molecule type" value="Genomic_DNA"/>
</dbReference>
<protein>
    <submittedName>
        <fullName evidence="2">Uncharacterized protein</fullName>
    </submittedName>
</protein>
<evidence type="ECO:0000313" key="2">
    <source>
        <dbReference type="EMBL" id="AIJ46231.1"/>
    </source>
</evidence>
<dbReference type="KEGG" id="ctes:O987_10540"/>
<dbReference type="Proteomes" id="UP000028782">
    <property type="component" value="Chromosome"/>
</dbReference>
<name>A0A076PNG6_COMTE</name>